<evidence type="ECO:0000256" key="8">
    <source>
        <dbReference type="SAM" id="Phobius"/>
    </source>
</evidence>
<keyword evidence="6 8" id="KW-1133">Transmembrane helix</keyword>
<evidence type="ECO:0000259" key="9">
    <source>
        <dbReference type="PROSITE" id="PS50850"/>
    </source>
</evidence>
<dbReference type="Gene3D" id="1.20.1250.20">
    <property type="entry name" value="MFS general substrate transporter like domains"/>
    <property type="match status" value="1"/>
</dbReference>
<keyword evidence="3" id="KW-1003">Cell membrane</keyword>
<dbReference type="InterPro" id="IPR036259">
    <property type="entry name" value="MFS_trans_sf"/>
</dbReference>
<dbReference type="InterPro" id="IPR024989">
    <property type="entry name" value="MFS_assoc_dom"/>
</dbReference>
<comment type="subcellular location">
    <subcellularLocation>
        <location evidence="1">Cell inner membrane</location>
        <topology evidence="1">Multi-pass membrane protein</topology>
    </subcellularLocation>
</comment>
<protein>
    <recommendedName>
        <fullName evidence="9">Major facilitator superfamily (MFS) profile domain-containing protein</fullName>
    </recommendedName>
</protein>
<feature type="transmembrane region" description="Helical" evidence="8">
    <location>
        <begin position="234"/>
        <end position="256"/>
    </location>
</feature>
<evidence type="ECO:0000313" key="10">
    <source>
        <dbReference type="EMBL" id="AKI98185.1"/>
    </source>
</evidence>
<evidence type="ECO:0000256" key="4">
    <source>
        <dbReference type="ARBA" id="ARBA00022519"/>
    </source>
</evidence>
<keyword evidence="7 8" id="KW-0472">Membrane</keyword>
<evidence type="ECO:0000256" key="2">
    <source>
        <dbReference type="ARBA" id="ARBA00022448"/>
    </source>
</evidence>
<dbReference type="Proteomes" id="UP000035159">
    <property type="component" value="Chromosome"/>
</dbReference>
<reference evidence="10 11" key="1">
    <citation type="submission" date="2015-04" db="EMBL/GenBank/DDBJ databases">
        <title>Complete Genome Sequence of Kosmotoga pacifica SLHLJ1.</title>
        <authorList>
            <person name="Jiang L.J."/>
            <person name="Shao Z.Z."/>
            <person name="Jebbar M."/>
        </authorList>
    </citation>
    <scope>NUCLEOTIDE SEQUENCE [LARGE SCALE GENOMIC DNA]</scope>
    <source>
        <strain evidence="10 11">SLHLJ1</strain>
    </source>
</reference>
<dbReference type="InterPro" id="IPR020846">
    <property type="entry name" value="MFS_dom"/>
</dbReference>
<dbReference type="Pfam" id="PF12832">
    <property type="entry name" value="MFS_1_like"/>
    <property type="match status" value="1"/>
</dbReference>
<evidence type="ECO:0000256" key="3">
    <source>
        <dbReference type="ARBA" id="ARBA00022475"/>
    </source>
</evidence>
<name>A0A0G2Z9A3_9BACT</name>
<dbReference type="SUPFAM" id="SSF103473">
    <property type="entry name" value="MFS general substrate transporter"/>
    <property type="match status" value="1"/>
</dbReference>
<feature type="transmembrane region" description="Helical" evidence="8">
    <location>
        <begin position="208"/>
        <end position="227"/>
    </location>
</feature>
<dbReference type="PATRIC" id="fig|1330330.3.peg.233"/>
<accession>A0A0G2Z9A3</accession>
<feature type="transmembrane region" description="Helical" evidence="8">
    <location>
        <begin position="268"/>
        <end position="287"/>
    </location>
</feature>
<dbReference type="AlphaFoldDB" id="A0A0G2Z9A3"/>
<dbReference type="GO" id="GO:0030395">
    <property type="term" value="F:lactose binding"/>
    <property type="evidence" value="ECO:0007669"/>
    <property type="project" value="TreeGrafter"/>
</dbReference>
<evidence type="ECO:0000256" key="5">
    <source>
        <dbReference type="ARBA" id="ARBA00022692"/>
    </source>
</evidence>
<dbReference type="PROSITE" id="PS50850">
    <property type="entry name" value="MFS"/>
    <property type="match status" value="1"/>
</dbReference>
<gene>
    <name evidence="10" type="ORF">IX53_01150</name>
</gene>
<feature type="transmembrane region" description="Helical" evidence="8">
    <location>
        <begin position="299"/>
        <end position="320"/>
    </location>
</feature>
<evidence type="ECO:0000256" key="1">
    <source>
        <dbReference type="ARBA" id="ARBA00004429"/>
    </source>
</evidence>
<dbReference type="EMBL" id="CP011232">
    <property type="protein sequence ID" value="AKI98185.1"/>
    <property type="molecule type" value="Genomic_DNA"/>
</dbReference>
<dbReference type="GO" id="GO:0015528">
    <property type="term" value="F:lactose:proton symporter activity"/>
    <property type="evidence" value="ECO:0007669"/>
    <property type="project" value="TreeGrafter"/>
</dbReference>
<sequence>MLGQFFDIAGFSPVEIGYLMAMLPLIALISNPFWFRAGSRISDKKAFIIISVISGFLFWLIYITKNFVLGLVSIAVFSFFFSAVVPLGDSLMMASIKKHGGTFDKIRLFGTIGFSVTALLLSYLVKWGFIWYFIVASITLFIAPVVINIKRKNNMKTQKKPKTVFIRNGNLFTFVLMTVGMIFGVTLVSFHNTFFPVLSREMGYDKSVVGLVFSFMAITELPFLFFAEKIIKKLGNFSVLVIGMLVSALRVVLVTYATGLVPLLLTQALHGLTYILMYYALFNYIHFRLPEKYLTNAQSLFWLTSSGLTYILGSIIGGYLIEYFQTVPSFRIMGYTGSIVAGIVMAFFFIFRRKTA</sequence>
<dbReference type="KEGG" id="kpf:IX53_01150"/>
<dbReference type="GO" id="GO:0005886">
    <property type="term" value="C:plasma membrane"/>
    <property type="evidence" value="ECO:0007669"/>
    <property type="project" value="UniProtKB-SubCell"/>
</dbReference>
<dbReference type="PANTHER" id="PTHR23522:SF10">
    <property type="entry name" value="3-PHENYLPROPIONIC ACID TRANSPORTER-RELATED"/>
    <property type="match status" value="1"/>
</dbReference>
<organism evidence="10 11">
    <name type="scientific">Kosmotoga pacifica</name>
    <dbReference type="NCBI Taxonomy" id="1330330"/>
    <lineage>
        <taxon>Bacteria</taxon>
        <taxon>Thermotogati</taxon>
        <taxon>Thermotogota</taxon>
        <taxon>Thermotogae</taxon>
        <taxon>Kosmotogales</taxon>
        <taxon>Kosmotogaceae</taxon>
        <taxon>Kosmotoga</taxon>
    </lineage>
</organism>
<keyword evidence="11" id="KW-1185">Reference proteome</keyword>
<proteinExistence type="predicted"/>
<feature type="transmembrane region" description="Helical" evidence="8">
    <location>
        <begin position="46"/>
        <end position="63"/>
    </location>
</feature>
<evidence type="ECO:0000256" key="6">
    <source>
        <dbReference type="ARBA" id="ARBA00022989"/>
    </source>
</evidence>
<evidence type="ECO:0000256" key="7">
    <source>
        <dbReference type="ARBA" id="ARBA00023136"/>
    </source>
</evidence>
<feature type="transmembrane region" description="Helical" evidence="8">
    <location>
        <begin position="16"/>
        <end position="34"/>
    </location>
</feature>
<evidence type="ECO:0000313" key="11">
    <source>
        <dbReference type="Proteomes" id="UP000035159"/>
    </source>
</evidence>
<feature type="transmembrane region" description="Helical" evidence="8">
    <location>
        <begin position="170"/>
        <end position="188"/>
    </location>
</feature>
<keyword evidence="4" id="KW-0997">Cell inner membrane</keyword>
<feature type="transmembrane region" description="Helical" evidence="8">
    <location>
        <begin position="130"/>
        <end position="149"/>
    </location>
</feature>
<dbReference type="PANTHER" id="PTHR23522">
    <property type="entry name" value="BLL5896 PROTEIN"/>
    <property type="match status" value="1"/>
</dbReference>
<feature type="transmembrane region" description="Helical" evidence="8">
    <location>
        <begin position="106"/>
        <end position="124"/>
    </location>
</feature>
<feature type="transmembrane region" description="Helical" evidence="8">
    <location>
        <begin position="69"/>
        <end position="94"/>
    </location>
</feature>
<feature type="domain" description="Major facilitator superfamily (MFS) profile" evidence="9">
    <location>
        <begin position="172"/>
        <end position="356"/>
    </location>
</feature>
<keyword evidence="5 8" id="KW-0812">Transmembrane</keyword>
<keyword evidence="2" id="KW-0813">Transport</keyword>
<feature type="transmembrane region" description="Helical" evidence="8">
    <location>
        <begin position="332"/>
        <end position="351"/>
    </location>
</feature>